<comment type="subcellular location">
    <subcellularLocation>
        <location evidence="1">Cell outer membrane</location>
    </subcellularLocation>
</comment>
<name>A0A0M9VHI4_9FLAO</name>
<dbReference type="Pfam" id="PF02321">
    <property type="entry name" value="OEP"/>
    <property type="match status" value="2"/>
</dbReference>
<dbReference type="GO" id="GO:0015562">
    <property type="term" value="F:efflux transmembrane transporter activity"/>
    <property type="evidence" value="ECO:0007669"/>
    <property type="project" value="InterPro"/>
</dbReference>
<dbReference type="InterPro" id="IPR003423">
    <property type="entry name" value="OMP_efflux"/>
</dbReference>
<evidence type="ECO:0000256" key="3">
    <source>
        <dbReference type="ARBA" id="ARBA00022448"/>
    </source>
</evidence>
<reference evidence="9 10" key="1">
    <citation type="submission" date="2015-08" db="EMBL/GenBank/DDBJ databases">
        <title>Whole genome sequence of Flavobacterium akiainvivens IK-1T, from decaying Wikstroemia oahuensis, an endemic Hawaiian shrub.</title>
        <authorList>
            <person name="Wan X."/>
            <person name="Hou S."/>
            <person name="Saito J."/>
            <person name="Donachie S."/>
        </authorList>
    </citation>
    <scope>NUCLEOTIDE SEQUENCE [LARGE SCALE GENOMIC DNA]</scope>
    <source>
        <strain evidence="9 10">IK-1</strain>
    </source>
</reference>
<evidence type="ECO:0000256" key="8">
    <source>
        <dbReference type="SAM" id="Coils"/>
    </source>
</evidence>
<keyword evidence="10" id="KW-1185">Reference proteome</keyword>
<dbReference type="STRING" id="1202724.AM493_05750"/>
<evidence type="ECO:0000313" key="10">
    <source>
        <dbReference type="Proteomes" id="UP000037755"/>
    </source>
</evidence>
<accession>A0A0M9VHI4</accession>
<protein>
    <recommendedName>
        <fullName evidence="11">Transporter</fullName>
    </recommendedName>
</protein>
<dbReference type="SUPFAM" id="SSF56954">
    <property type="entry name" value="Outer membrane efflux proteins (OEP)"/>
    <property type="match status" value="1"/>
</dbReference>
<feature type="coiled-coil region" evidence="8">
    <location>
        <begin position="355"/>
        <end position="385"/>
    </location>
</feature>
<dbReference type="GO" id="GO:0009279">
    <property type="term" value="C:cell outer membrane"/>
    <property type="evidence" value="ECO:0007669"/>
    <property type="project" value="UniProtKB-SubCell"/>
</dbReference>
<dbReference type="Gene3D" id="1.20.1600.10">
    <property type="entry name" value="Outer membrane efflux proteins (OEP)"/>
    <property type="match status" value="1"/>
</dbReference>
<dbReference type="GO" id="GO:1990281">
    <property type="term" value="C:efflux pump complex"/>
    <property type="evidence" value="ECO:0007669"/>
    <property type="project" value="TreeGrafter"/>
</dbReference>
<evidence type="ECO:0000256" key="4">
    <source>
        <dbReference type="ARBA" id="ARBA00022452"/>
    </source>
</evidence>
<dbReference type="GO" id="GO:0015288">
    <property type="term" value="F:porin activity"/>
    <property type="evidence" value="ECO:0007669"/>
    <property type="project" value="TreeGrafter"/>
</dbReference>
<dbReference type="AlphaFoldDB" id="A0A0M9VHI4"/>
<dbReference type="Proteomes" id="UP000037755">
    <property type="component" value="Unassembled WGS sequence"/>
</dbReference>
<sequence length="452" mass="50643">MAAGYNTCIMKRLYYITLFLIIVVDAVYAQQVLTLQQCLESGLKNAPEFQLRQLDILSAEITHRSPALEYLPQVSLNGTHTYNIGSVIDPATNNRVSSSIQSDNFSLNASMPLLDFNIFTAARRNKIAALKAKADKQATEAEYALTLLDNYINVLYSQELLKIQLGQFENAKFNLNRITKEVELGSRPKSDLYDMQMSYSQEESTILQTQQLLYNQKLTLLQLMNDTAYKPEEVVLAGISAVAGLEEASVNQMLEKALGVAPAVQAATLNVEVAKKNVTLERNNYLPLLSAFYSYSSFYYLPLNQPGNGGVAPFFTQLNDNKNHYIGLQLSVPIFNGLKTRQKVQLAKTEQQKSVVMLEQQKIKLRQALEQEDAKKKQNTQLAQKFEEARTFAEKSFTTTQSKFSSGLVDAIVFTTSKNQLLTAEYNLLKANVSAAYAGIKLHFLQFNAFPQ</sequence>
<keyword evidence="8" id="KW-0175">Coiled coil</keyword>
<proteinExistence type="inferred from homology"/>
<evidence type="ECO:0000313" key="9">
    <source>
        <dbReference type="EMBL" id="KOS05592.1"/>
    </source>
</evidence>
<dbReference type="PANTHER" id="PTHR30026:SF20">
    <property type="entry name" value="OUTER MEMBRANE PROTEIN TOLC"/>
    <property type="match status" value="1"/>
</dbReference>
<gene>
    <name evidence="9" type="ORF">AM493_05750</name>
</gene>
<evidence type="ECO:0000256" key="2">
    <source>
        <dbReference type="ARBA" id="ARBA00007613"/>
    </source>
</evidence>
<dbReference type="EMBL" id="LIYD01000005">
    <property type="protein sequence ID" value="KOS05592.1"/>
    <property type="molecule type" value="Genomic_DNA"/>
</dbReference>
<dbReference type="PATRIC" id="fig|1202724.3.peg.1191"/>
<keyword evidence="7" id="KW-0998">Cell outer membrane</keyword>
<evidence type="ECO:0000256" key="7">
    <source>
        <dbReference type="ARBA" id="ARBA00023237"/>
    </source>
</evidence>
<keyword evidence="5" id="KW-0812">Transmembrane</keyword>
<evidence type="ECO:0000256" key="5">
    <source>
        <dbReference type="ARBA" id="ARBA00022692"/>
    </source>
</evidence>
<evidence type="ECO:0008006" key="11">
    <source>
        <dbReference type="Google" id="ProtNLM"/>
    </source>
</evidence>
<keyword evidence="6" id="KW-0472">Membrane</keyword>
<dbReference type="InterPro" id="IPR051906">
    <property type="entry name" value="TolC-like"/>
</dbReference>
<comment type="similarity">
    <text evidence="2">Belongs to the outer membrane factor (OMF) (TC 1.B.17) family.</text>
</comment>
<evidence type="ECO:0000256" key="1">
    <source>
        <dbReference type="ARBA" id="ARBA00004442"/>
    </source>
</evidence>
<keyword evidence="3" id="KW-0813">Transport</keyword>
<dbReference type="PANTHER" id="PTHR30026">
    <property type="entry name" value="OUTER MEMBRANE PROTEIN TOLC"/>
    <property type="match status" value="1"/>
</dbReference>
<comment type="caution">
    <text evidence="9">The sequence shown here is derived from an EMBL/GenBank/DDBJ whole genome shotgun (WGS) entry which is preliminary data.</text>
</comment>
<organism evidence="9 10">
    <name type="scientific">Flavobacterium akiainvivens</name>
    <dbReference type="NCBI Taxonomy" id="1202724"/>
    <lineage>
        <taxon>Bacteria</taxon>
        <taxon>Pseudomonadati</taxon>
        <taxon>Bacteroidota</taxon>
        <taxon>Flavobacteriia</taxon>
        <taxon>Flavobacteriales</taxon>
        <taxon>Flavobacteriaceae</taxon>
        <taxon>Flavobacterium</taxon>
    </lineage>
</organism>
<evidence type="ECO:0000256" key="6">
    <source>
        <dbReference type="ARBA" id="ARBA00023136"/>
    </source>
</evidence>
<keyword evidence="4" id="KW-1134">Transmembrane beta strand</keyword>